<keyword evidence="6" id="KW-1185">Reference proteome</keyword>
<dbReference type="GO" id="GO:0003677">
    <property type="term" value="F:DNA binding"/>
    <property type="evidence" value="ECO:0007669"/>
    <property type="project" value="UniProtKB-KW"/>
</dbReference>
<dbReference type="EMBL" id="LWMH01000001">
    <property type="protein sequence ID" value="KZS48203.1"/>
    <property type="molecule type" value="Genomic_DNA"/>
</dbReference>
<keyword evidence="1" id="KW-0805">Transcription regulation</keyword>
<dbReference type="AlphaFoldDB" id="A0A163LKD3"/>
<evidence type="ECO:0000259" key="4">
    <source>
        <dbReference type="PROSITE" id="PS50995"/>
    </source>
</evidence>
<dbReference type="InterPro" id="IPR000835">
    <property type="entry name" value="HTH_MarR-typ"/>
</dbReference>
<dbReference type="GeneID" id="97556284"/>
<reference evidence="5" key="1">
    <citation type="journal article" date="2016" name="Genome Announc.">
        <title>Draft genomes of two strains of Paenibacillus glucanolyticus with capability to degrade lignocellulose.</title>
        <authorList>
            <person name="Mathews S.L."/>
            <person name="Pawlak J."/>
            <person name="Grunden A.M."/>
        </authorList>
    </citation>
    <scope>NUCLEOTIDE SEQUENCE [LARGE SCALE GENOMIC DNA]</scope>
    <source>
        <strain evidence="5">SLM1</strain>
    </source>
</reference>
<evidence type="ECO:0000313" key="5">
    <source>
        <dbReference type="EMBL" id="KZS48203.1"/>
    </source>
</evidence>
<dbReference type="PRINTS" id="PR00598">
    <property type="entry name" value="HTHMARR"/>
</dbReference>
<keyword evidence="3" id="KW-0804">Transcription</keyword>
<gene>
    <name evidence="5" type="ORF">AWU65_20850</name>
</gene>
<dbReference type="PANTHER" id="PTHR42756:SF1">
    <property type="entry name" value="TRANSCRIPTIONAL REPRESSOR OF EMRAB OPERON"/>
    <property type="match status" value="1"/>
</dbReference>
<dbReference type="InterPro" id="IPR036388">
    <property type="entry name" value="WH-like_DNA-bd_sf"/>
</dbReference>
<keyword evidence="2" id="KW-0238">DNA-binding</keyword>
<dbReference type="InterPro" id="IPR036390">
    <property type="entry name" value="WH_DNA-bd_sf"/>
</dbReference>
<dbReference type="PROSITE" id="PS50995">
    <property type="entry name" value="HTH_MARR_2"/>
    <property type="match status" value="1"/>
</dbReference>
<name>A0A163LKD3_9BACL</name>
<accession>A0A163LKD3</accession>
<dbReference type="KEGG" id="pglu:A3958_20035"/>
<organism evidence="5 6">
    <name type="scientific">Paenibacillus glucanolyticus</name>
    <dbReference type="NCBI Taxonomy" id="59843"/>
    <lineage>
        <taxon>Bacteria</taxon>
        <taxon>Bacillati</taxon>
        <taxon>Bacillota</taxon>
        <taxon>Bacilli</taxon>
        <taxon>Bacillales</taxon>
        <taxon>Paenibacillaceae</taxon>
        <taxon>Paenibacillus</taxon>
    </lineage>
</organism>
<proteinExistence type="predicted"/>
<dbReference type="RefSeq" id="WP_006209574.1">
    <property type="nucleotide sequence ID" value="NZ_CBCSBX010000004.1"/>
</dbReference>
<protein>
    <submittedName>
        <fullName evidence="5">Transcriptional regulator</fullName>
    </submittedName>
</protein>
<feature type="domain" description="HTH marR-type" evidence="4">
    <location>
        <begin position="1"/>
        <end position="134"/>
    </location>
</feature>
<dbReference type="SUPFAM" id="SSF46785">
    <property type="entry name" value="Winged helix' DNA-binding domain"/>
    <property type="match status" value="1"/>
</dbReference>
<sequence>MHTAEFAKVWSKLAKDYKLHMEAGLAPTLTEPQLMVLEVLAEQKRMKPSDFIPYLATSPAAVTMLLDRMEKNGLIKRERDVHDRRIVWVTISYKGREEYTRGLQVREEYLSQILNRISSHNQQLLVYLLGKINTAPQEVLVEA</sequence>
<dbReference type="Pfam" id="PF01047">
    <property type="entry name" value="MarR"/>
    <property type="match status" value="1"/>
</dbReference>
<dbReference type="GO" id="GO:0003700">
    <property type="term" value="F:DNA-binding transcription factor activity"/>
    <property type="evidence" value="ECO:0007669"/>
    <property type="project" value="InterPro"/>
</dbReference>
<dbReference type="SMART" id="SM00347">
    <property type="entry name" value="HTH_MARR"/>
    <property type="match status" value="1"/>
</dbReference>
<dbReference type="STRING" id="59843.A3958_20035"/>
<evidence type="ECO:0000256" key="3">
    <source>
        <dbReference type="ARBA" id="ARBA00023163"/>
    </source>
</evidence>
<evidence type="ECO:0000313" key="6">
    <source>
        <dbReference type="Proteomes" id="UP000076796"/>
    </source>
</evidence>
<evidence type="ECO:0000256" key="2">
    <source>
        <dbReference type="ARBA" id="ARBA00023125"/>
    </source>
</evidence>
<dbReference type="Proteomes" id="UP000076796">
    <property type="component" value="Unassembled WGS sequence"/>
</dbReference>
<dbReference type="PANTHER" id="PTHR42756">
    <property type="entry name" value="TRANSCRIPTIONAL REGULATOR, MARR"/>
    <property type="match status" value="1"/>
</dbReference>
<evidence type="ECO:0000256" key="1">
    <source>
        <dbReference type="ARBA" id="ARBA00023015"/>
    </source>
</evidence>
<dbReference type="Gene3D" id="1.10.10.10">
    <property type="entry name" value="Winged helix-like DNA-binding domain superfamily/Winged helix DNA-binding domain"/>
    <property type="match status" value="1"/>
</dbReference>
<comment type="caution">
    <text evidence="5">The sequence shown here is derived from an EMBL/GenBank/DDBJ whole genome shotgun (WGS) entry which is preliminary data.</text>
</comment>
<dbReference type="OrthoDB" id="9790052at2"/>